<name>A0A402C3T3_RHOWR</name>
<proteinExistence type="predicted"/>
<evidence type="ECO:0000313" key="1">
    <source>
        <dbReference type="EMBL" id="GCE38228.1"/>
    </source>
</evidence>
<dbReference type="InterPro" id="IPR028957">
    <property type="entry name" value="Imm50"/>
</dbReference>
<organism evidence="1 2">
    <name type="scientific">Rhodococcus wratislaviensis</name>
    <name type="common">Tsukamurella wratislaviensis</name>
    <dbReference type="NCBI Taxonomy" id="44752"/>
    <lineage>
        <taxon>Bacteria</taxon>
        <taxon>Bacillati</taxon>
        <taxon>Actinomycetota</taxon>
        <taxon>Actinomycetes</taxon>
        <taxon>Mycobacteriales</taxon>
        <taxon>Nocardiaceae</taxon>
        <taxon>Rhodococcus</taxon>
    </lineage>
</organism>
<dbReference type="AlphaFoldDB" id="A0A402C3T3"/>
<gene>
    <name evidence="1" type="ORF">Rhow_001267</name>
</gene>
<dbReference type="Proteomes" id="UP000287519">
    <property type="component" value="Unassembled WGS sequence"/>
</dbReference>
<evidence type="ECO:0000313" key="2">
    <source>
        <dbReference type="Proteomes" id="UP000287519"/>
    </source>
</evidence>
<accession>A0A402C3T3</accession>
<reference evidence="1 2" key="1">
    <citation type="submission" date="2018-11" db="EMBL/GenBank/DDBJ databases">
        <title>Microbial catabolism of amino acid.</title>
        <authorList>
            <person name="Hibi M."/>
            <person name="Ogawa J."/>
        </authorList>
    </citation>
    <scope>NUCLEOTIDE SEQUENCE [LARGE SCALE GENOMIC DNA]</scope>
    <source>
        <strain evidence="1 2">C31-06</strain>
    </source>
</reference>
<dbReference type="Pfam" id="PF15594">
    <property type="entry name" value="Imm50"/>
    <property type="match status" value="1"/>
</dbReference>
<keyword evidence="2" id="KW-1185">Reference proteome</keyword>
<comment type="caution">
    <text evidence="1">The sequence shown here is derived from an EMBL/GenBank/DDBJ whole genome shotgun (WGS) entry which is preliminary data.</text>
</comment>
<sequence>MLTCNSSDDHKDWVDLVLNTTGIREIYGAQRPSLSGADLHEIRLDRHATSALIRCDLADYPANPPRKYSQRGCNTVQIVLALSEISSLSITGWASTMSVDLAIEPGPDGFTLTCRAVPQLDITARWITLTKISAHRNALRGTG</sequence>
<protein>
    <submittedName>
        <fullName evidence="1">Uncharacterized protein</fullName>
    </submittedName>
</protein>
<dbReference type="EMBL" id="BHYM01000017">
    <property type="protein sequence ID" value="GCE38228.1"/>
    <property type="molecule type" value="Genomic_DNA"/>
</dbReference>